<accession>A0A0G1ZN50</accession>
<feature type="region of interest" description="Disordered" evidence="1">
    <location>
        <begin position="43"/>
        <end position="67"/>
    </location>
</feature>
<organism evidence="2 3">
    <name type="scientific">Candidatus Uhrbacteria bacterium GW2011_GWD2_52_7</name>
    <dbReference type="NCBI Taxonomy" id="1618989"/>
    <lineage>
        <taxon>Bacteria</taxon>
        <taxon>Candidatus Uhriibacteriota</taxon>
    </lineage>
</organism>
<dbReference type="EMBL" id="LCRD01000040">
    <property type="protein sequence ID" value="KKW29562.1"/>
    <property type="molecule type" value="Genomic_DNA"/>
</dbReference>
<comment type="caution">
    <text evidence="2">The sequence shown here is derived from an EMBL/GenBank/DDBJ whole genome shotgun (WGS) entry which is preliminary data.</text>
</comment>
<dbReference type="AlphaFoldDB" id="A0A0G1ZN50"/>
<proteinExistence type="predicted"/>
<dbReference type="Proteomes" id="UP000034846">
    <property type="component" value="Unassembled WGS sequence"/>
</dbReference>
<evidence type="ECO:0000313" key="3">
    <source>
        <dbReference type="Proteomes" id="UP000034846"/>
    </source>
</evidence>
<sequence>MRELTGIDVTTALQAAQRVIGIKHRQKRTQGGESHPTLVLIERSGAEQQLEVPQKKRGRKTGKPKETPLLTLEDEDAELDFVYNRLPIAWRPLKEGEDVAAFDERHLKPPKQEGDPTLVPCEFEGLRKGDVVIMQLGGSGGYLQAGLARQAERVGAYVYGVPSTTLKQLRAPDATKDDDTRLMLDVARKHPEHCYIQLRQHRLSLHITEAYRQWITAQRNRIACQLQLYQRAKGTVFFNEDNLDNPGSVHSAYLGLKANDVVLANLEEIEEERHRHLNGLLERAPVYRSALSGVEGCGPSTSARIIAAVGDLRRFIVTPDPTLLSELRSERSRLVDEAEVDEWTVDELTGHQFAAQARATYEKARERGDRHQMWQIIRSNKERQAQKFREAGIVEQAQFLEAEVDLLNQALAINQRIHELKREAFFRSRGRFLSYCGVGVIKVPVYQRDDNDEIVKDEKTGDPIVASMVGIFPRRRTGSHAKWNNDARTGFYLLGDQWNRRADSEWGQRLRQNKEMYRKRHPDEIEVVENGKKRKKYTKGHIHRMAVWRTITEFAKWLFAEWYKLDIKGLPPGVETNKENAAK</sequence>
<name>A0A0G1ZN50_9BACT</name>
<evidence type="ECO:0000313" key="2">
    <source>
        <dbReference type="EMBL" id="KKW29562.1"/>
    </source>
</evidence>
<reference evidence="2 3" key="1">
    <citation type="journal article" date="2015" name="Nature">
        <title>rRNA introns, odd ribosomes, and small enigmatic genomes across a large radiation of phyla.</title>
        <authorList>
            <person name="Brown C.T."/>
            <person name="Hug L.A."/>
            <person name="Thomas B.C."/>
            <person name="Sharon I."/>
            <person name="Castelle C.J."/>
            <person name="Singh A."/>
            <person name="Wilkins M.J."/>
            <person name="Williams K.H."/>
            <person name="Banfield J.F."/>
        </authorList>
    </citation>
    <scope>NUCLEOTIDE SEQUENCE [LARGE SCALE GENOMIC DNA]</scope>
</reference>
<protein>
    <submittedName>
        <fullName evidence="2">Uncharacterized protein</fullName>
    </submittedName>
</protein>
<gene>
    <name evidence="2" type="ORF">UY72_C0040G0004</name>
</gene>
<evidence type="ECO:0000256" key="1">
    <source>
        <dbReference type="SAM" id="MobiDB-lite"/>
    </source>
</evidence>